<evidence type="ECO:0000313" key="3">
    <source>
        <dbReference type="Proteomes" id="UP001165740"/>
    </source>
</evidence>
<dbReference type="OrthoDB" id="166212at2759"/>
<dbReference type="PROSITE" id="PS50042">
    <property type="entry name" value="CNMP_BINDING_3"/>
    <property type="match status" value="1"/>
</dbReference>
<dbReference type="Pfam" id="PF00027">
    <property type="entry name" value="cNMP_binding"/>
    <property type="match status" value="1"/>
</dbReference>
<feature type="compositionally biased region" description="Polar residues" evidence="1">
    <location>
        <begin position="634"/>
        <end position="645"/>
    </location>
</feature>
<dbReference type="SMART" id="SM00100">
    <property type="entry name" value="cNMP"/>
    <property type="match status" value="1"/>
</dbReference>
<gene>
    <name evidence="4" type="primary">LOC106057790</name>
</gene>
<dbReference type="PANTHER" id="PTHR23011">
    <property type="entry name" value="CYCLIC NUCLEOTIDE-BINDING DOMAIN CONTAINING PROTEIN"/>
    <property type="match status" value="1"/>
</dbReference>
<organism evidence="3 4">
    <name type="scientific">Biomphalaria glabrata</name>
    <name type="common">Bloodfluke planorb</name>
    <name type="synonym">Freshwater snail</name>
    <dbReference type="NCBI Taxonomy" id="6526"/>
    <lineage>
        <taxon>Eukaryota</taxon>
        <taxon>Metazoa</taxon>
        <taxon>Spiralia</taxon>
        <taxon>Lophotrochozoa</taxon>
        <taxon>Mollusca</taxon>
        <taxon>Gastropoda</taxon>
        <taxon>Heterobranchia</taxon>
        <taxon>Euthyneura</taxon>
        <taxon>Panpulmonata</taxon>
        <taxon>Hygrophila</taxon>
        <taxon>Lymnaeoidea</taxon>
        <taxon>Planorbidae</taxon>
        <taxon>Biomphalaria</taxon>
    </lineage>
</organism>
<keyword evidence="3" id="KW-1185">Reference proteome</keyword>
<dbReference type="Gene3D" id="2.60.120.10">
    <property type="entry name" value="Jelly Rolls"/>
    <property type="match status" value="1"/>
</dbReference>
<dbReference type="CDD" id="cd00038">
    <property type="entry name" value="CAP_ED"/>
    <property type="match status" value="1"/>
</dbReference>
<dbReference type="SUPFAM" id="SSF51206">
    <property type="entry name" value="cAMP-binding domain-like"/>
    <property type="match status" value="1"/>
</dbReference>
<dbReference type="InterPro" id="IPR018490">
    <property type="entry name" value="cNMP-bd_dom_sf"/>
</dbReference>
<evidence type="ECO:0000313" key="4">
    <source>
        <dbReference type="RefSeq" id="XP_055862834.1"/>
    </source>
</evidence>
<sequence length="871" mass="100609">MSEINVMSLKRRKKLMTKKVPPAWYQRYMSTLPVGEQVFLQPLKELKEEDKMLKDATPHVKSEDKTKELVKALEKEKAMKIEMVLDLVAGDPNKMRDRVALIKPSTNPIKYIQDKKKEEAAAAEFRYADAQGNPLTFTQYLKFMKPNYFKENSKWKLLVENKVIRQKIKHLIKQKYQQEIQQKWRKAIRRVRAVLRFFQIIANIARTTTEVFKKFRLLTETKISEKENRMMVFDKHLFKSTSGGRELDTEILFHLGKPEHYRTWEEAQKTAQALKFIRSFSSLPRLYQERLAMIAWYMEVPADKVIIREGHIADSFYFLITGKVVAVKLIGSPAFEHRSKFKVLKVFDKDEMFGEEGISNRGNRGYSVTSIVKCTLLSVNIDDYYRICNYCSSPDENPDHIRMLSQMDFMKYFPMQELIENNEGKVILFYYRKGLVITPDSGKSEYIYIVKSGTCQLLTCVKSLRATKRYKCVKVSLPPIKARRGTLVLEPPPLPECRVFPDNSDESCKLSAPQLSAIITKQEEEPDETYESKHTASAMVHWASQDILESSAEQSREAIDDKESLTSSFTEFSLTFDRSQNRVLDSALTKCYNENRRDCAIPRNNMLPKTKGQLIRPPKSRPKLSKVSSKKGNSKTTTEWNSNHLTSEKERRLVHNDPIETQPNSDGNNSYVPKQSLVKSLPKQGDALLDKYAPGTILNTSESIAGLCEDSVFEQKMEKYVSRWKKSSISKRTSEYSKVGTVFQKAGSIEKFIQTQRENSESDLIWLRVKTLRESDVYGIEDLNLGDTKETNETKVALVSDGAEVILVSKEFIMANAGPAMKAYLRSSSYIKPDRDTLFLDLQKREYWSKFQEKTVNAFENELHISRKQEN</sequence>
<dbReference type="InterPro" id="IPR000595">
    <property type="entry name" value="cNMP-bd_dom"/>
</dbReference>
<feature type="region of interest" description="Disordered" evidence="1">
    <location>
        <begin position="602"/>
        <end position="671"/>
    </location>
</feature>
<dbReference type="InterPro" id="IPR014710">
    <property type="entry name" value="RmlC-like_jellyroll"/>
</dbReference>
<feature type="compositionally biased region" description="Basic and acidic residues" evidence="1">
    <location>
        <begin position="646"/>
        <end position="658"/>
    </location>
</feature>
<dbReference type="PANTHER" id="PTHR23011:SF28">
    <property type="entry name" value="CYCLIC NUCLEOTIDE-BINDING DOMAIN CONTAINING PROTEIN"/>
    <property type="match status" value="1"/>
</dbReference>
<reference evidence="4" key="1">
    <citation type="submission" date="2025-08" db="UniProtKB">
        <authorList>
            <consortium name="RefSeq"/>
        </authorList>
    </citation>
    <scope>IDENTIFICATION</scope>
</reference>
<protein>
    <submittedName>
        <fullName evidence="4">Uncharacterized protein LOC106057790 isoform X1</fullName>
    </submittedName>
</protein>
<evidence type="ECO:0000259" key="2">
    <source>
        <dbReference type="PROSITE" id="PS50042"/>
    </source>
</evidence>
<dbReference type="Proteomes" id="UP001165740">
    <property type="component" value="Chromosome 12"/>
</dbReference>
<feature type="compositionally biased region" description="Basic residues" evidence="1">
    <location>
        <begin position="618"/>
        <end position="633"/>
    </location>
</feature>
<dbReference type="AlphaFoldDB" id="A0A9W2YJB7"/>
<name>A0A9W2YJB7_BIOGL</name>
<feature type="domain" description="Cyclic nucleotide-binding" evidence="2">
    <location>
        <begin position="279"/>
        <end position="387"/>
    </location>
</feature>
<dbReference type="RefSeq" id="XP_055862834.1">
    <property type="nucleotide sequence ID" value="XM_056006859.1"/>
</dbReference>
<evidence type="ECO:0000256" key="1">
    <source>
        <dbReference type="SAM" id="MobiDB-lite"/>
    </source>
</evidence>
<proteinExistence type="predicted"/>
<accession>A0A9W2YJB7</accession>
<dbReference type="OMA" id="INEEKAM"/>
<dbReference type="GeneID" id="106057790"/>
<feature type="compositionally biased region" description="Polar residues" evidence="1">
    <location>
        <begin position="659"/>
        <end position="671"/>
    </location>
</feature>